<dbReference type="EMBL" id="JACIGY010000001">
    <property type="protein sequence ID" value="MBB4410663.1"/>
    <property type="molecule type" value="Genomic_DNA"/>
</dbReference>
<organism evidence="3 6">
    <name type="scientific">Aliirhizobium cellulosilyticum</name>
    <dbReference type="NCBI Taxonomy" id="393664"/>
    <lineage>
        <taxon>Bacteria</taxon>
        <taxon>Pseudomonadati</taxon>
        <taxon>Pseudomonadota</taxon>
        <taxon>Alphaproteobacteria</taxon>
        <taxon>Hyphomicrobiales</taxon>
        <taxon>Rhizobiaceae</taxon>
        <taxon>Aliirhizobium</taxon>
    </lineage>
</organism>
<keyword evidence="5" id="KW-1185">Reference proteome</keyword>
<evidence type="ECO:0000313" key="5">
    <source>
        <dbReference type="Proteomes" id="UP000524535"/>
    </source>
</evidence>
<evidence type="ECO:0000313" key="4">
    <source>
        <dbReference type="Proteomes" id="UP000520770"/>
    </source>
</evidence>
<sequence>MDYQTTASTSEVLEKQHDCHKAAEAALSSMLKMLESYGFDRTEVVLSLADAIDDQILLIAQDA</sequence>
<dbReference type="Proteomes" id="UP000576087">
    <property type="component" value="Unassembled WGS sequence"/>
</dbReference>
<dbReference type="EMBL" id="JACIGW010000001">
    <property type="protein sequence ID" value="MBB4346943.1"/>
    <property type="molecule type" value="Genomic_DNA"/>
</dbReference>
<evidence type="ECO:0000313" key="3">
    <source>
        <dbReference type="EMBL" id="MBB4445351.1"/>
    </source>
</evidence>
<dbReference type="Proteomes" id="UP000520770">
    <property type="component" value="Unassembled WGS sequence"/>
</dbReference>
<evidence type="ECO:0000313" key="2">
    <source>
        <dbReference type="EMBL" id="MBB4410663.1"/>
    </source>
</evidence>
<dbReference type="AlphaFoldDB" id="A0A7W6UXS0"/>
<evidence type="ECO:0000313" key="1">
    <source>
        <dbReference type="EMBL" id="MBB4346943.1"/>
    </source>
</evidence>
<protein>
    <submittedName>
        <fullName evidence="3">Uncharacterized protein</fullName>
    </submittedName>
</protein>
<evidence type="ECO:0000313" key="6">
    <source>
        <dbReference type="Proteomes" id="UP000576087"/>
    </source>
</evidence>
<gene>
    <name evidence="2" type="ORF">GGE31_001134</name>
    <name evidence="1" type="ORF">GGE33_000651</name>
    <name evidence="3" type="ORF">GGE35_001133</name>
</gene>
<accession>A0A7W6UXS0</accession>
<name>A0A7W6UXS0_9HYPH</name>
<dbReference type="Proteomes" id="UP000524535">
    <property type="component" value="Unassembled WGS sequence"/>
</dbReference>
<dbReference type="EMBL" id="JACIHM010000001">
    <property type="protein sequence ID" value="MBB4445351.1"/>
    <property type="molecule type" value="Genomic_DNA"/>
</dbReference>
<comment type="caution">
    <text evidence="3">The sequence shown here is derived from an EMBL/GenBank/DDBJ whole genome shotgun (WGS) entry which is preliminary data.</text>
</comment>
<proteinExistence type="predicted"/>
<dbReference type="RefSeq" id="WP_183821209.1">
    <property type="nucleotide sequence ID" value="NZ_JACIGW010000001.1"/>
</dbReference>
<reference evidence="4 5" key="1">
    <citation type="submission" date="2020-08" db="EMBL/GenBank/DDBJ databases">
        <title>Genomic Encyclopedia of Type Strains, Phase IV (KMG-V): Genome sequencing to study the core and pangenomes of soil and plant-associated prokaryotes.</title>
        <authorList>
            <person name="Whitman W."/>
        </authorList>
    </citation>
    <scope>NUCLEOTIDE SEQUENCE [LARGE SCALE GENOMIC DNA]</scope>
    <source>
        <strain evidence="2 5">SEMIA 444</strain>
        <strain evidence="1 4">SEMIA 448</strain>
        <strain evidence="3 6">SEMIA 452</strain>
    </source>
</reference>